<dbReference type="RefSeq" id="WP_008622609.1">
    <property type="nucleotide sequence ID" value="NZ_JH376628.1"/>
</dbReference>
<dbReference type="GO" id="GO:0006302">
    <property type="term" value="P:double-strand break repair"/>
    <property type="evidence" value="ECO:0007669"/>
    <property type="project" value="InterPro"/>
</dbReference>
<dbReference type="SUPFAM" id="SSF52540">
    <property type="entry name" value="P-loop containing nucleoside triphosphate hydrolases"/>
    <property type="match status" value="1"/>
</dbReference>
<dbReference type="STRING" id="762968.HMPREF9441_03457"/>
<dbReference type="InterPro" id="IPR027417">
    <property type="entry name" value="P-loop_NTPase"/>
</dbReference>
<sequence>MKFSLDRIIIKNRSPFQNDLDLSFKENGIIVLTSVNGKGKTTLLSYIMDAWVELTKNIYSDTYKGKENFYYRISSSLFDMDSSKPSMVYIRFKNGDKYIDYIDIRNKCTKEDYLSMVPFEDRIPFEIFSKELNERGLTKEVSSTVKSSEIKDIFNTNVVSYFPSYRYEVPNYLNDPYNVKLSFNTRNRFSNELPNPIEVITGINGLVNWIMDIVIDGELYKRTQVIDGKNIDITPENKIWESLQRILREALSSKYPDGNVRFAIGKRNKGASRVSVVKADDSVELCPTIFNLSTGELALICIFAEILRQGDNLFNGVTNESIQGIVLVDEIDKHLHIKLQKESLPKLLKAFPNVQFILSSHSPFMNMGLADECLERSTIIDFDNGGINVAPTNNAVYQEAYEVFLKERNDYATKLASLHNEMNVLTRPIIITEGKTDLKHILKAMEKLGIERRFDILQPEDQPDGWSNVDSLINNISKTKVIGQPHKVIAIFDRDIPKLVSQYPDPYKQLGNNAFAFCIPCPESRKKEGRTNISIEYLYSDDEIHALLPNKTHLFFGNEFKNDSTRQCISDPSLRLNDRNGAGEDKIIENNGGQAVYDAQYVNHLAKKNEFADAIQNDYIEISKESWENFRPIIDIINSIIDA</sequence>
<name>G5SVP0_9BACT</name>
<dbReference type="InterPro" id="IPR003959">
    <property type="entry name" value="ATPase_AAA_core"/>
</dbReference>
<dbReference type="PANTHER" id="PTHR43581:SF2">
    <property type="entry name" value="EXCINUCLEASE ATPASE SUBUNIT"/>
    <property type="match status" value="1"/>
</dbReference>
<dbReference type="GO" id="GO:0016887">
    <property type="term" value="F:ATP hydrolysis activity"/>
    <property type="evidence" value="ECO:0007669"/>
    <property type="project" value="InterPro"/>
</dbReference>
<evidence type="ECO:0000259" key="1">
    <source>
        <dbReference type="Pfam" id="PF13304"/>
    </source>
</evidence>
<organism evidence="3 4">
    <name type="scientific">Paraprevotella clara YIT 11840</name>
    <dbReference type="NCBI Taxonomy" id="762968"/>
    <lineage>
        <taxon>Bacteria</taxon>
        <taxon>Pseudomonadati</taxon>
        <taxon>Bacteroidota</taxon>
        <taxon>Bacteroidia</taxon>
        <taxon>Bacteroidales</taxon>
        <taxon>Prevotellaceae</taxon>
        <taxon>Paraprevotella</taxon>
    </lineage>
</organism>
<dbReference type="eggNOG" id="COG3950">
    <property type="taxonomic scope" value="Bacteria"/>
</dbReference>
<dbReference type="Gene3D" id="3.40.50.300">
    <property type="entry name" value="P-loop containing nucleotide triphosphate hydrolases"/>
    <property type="match status" value="1"/>
</dbReference>
<dbReference type="OrthoDB" id="9805802at2"/>
<evidence type="ECO:0000313" key="4">
    <source>
        <dbReference type="Proteomes" id="UP000003598"/>
    </source>
</evidence>
<evidence type="ECO:0000313" key="3">
    <source>
        <dbReference type="EMBL" id="EHG98695.1"/>
    </source>
</evidence>
<dbReference type="Proteomes" id="UP000003598">
    <property type="component" value="Unassembled WGS sequence"/>
</dbReference>
<comment type="caution">
    <text evidence="3">The sequence shown here is derived from an EMBL/GenBank/DDBJ whole genome shotgun (WGS) entry which is preliminary data.</text>
</comment>
<evidence type="ECO:0000259" key="2">
    <source>
        <dbReference type="Pfam" id="PF13476"/>
    </source>
</evidence>
<accession>G5SVP0</accession>
<dbReference type="PATRIC" id="fig|762968.3.peg.3041"/>
<reference evidence="3 4" key="1">
    <citation type="submission" date="2011-03" db="EMBL/GenBank/DDBJ databases">
        <authorList>
            <person name="Weinstock G."/>
            <person name="Sodergren E."/>
            <person name="Clifton S."/>
            <person name="Fulton L."/>
            <person name="Fulton B."/>
            <person name="Courtney L."/>
            <person name="Fronick C."/>
            <person name="Harrison M."/>
            <person name="Strong C."/>
            <person name="Farmer C."/>
            <person name="Delahaunty K."/>
            <person name="Markovic C."/>
            <person name="Hall O."/>
            <person name="Minx P."/>
            <person name="Tomlinson C."/>
            <person name="Mitreva M."/>
            <person name="Hou S."/>
            <person name="Chen J."/>
            <person name="Wollam A."/>
            <person name="Pepin K.H."/>
            <person name="Johnson M."/>
            <person name="Bhonagiri V."/>
            <person name="Zhang X."/>
            <person name="Suruliraj S."/>
            <person name="Warren W."/>
            <person name="Chinwalla A."/>
            <person name="Mardis E.R."/>
            <person name="Wilson R.K."/>
        </authorList>
    </citation>
    <scope>NUCLEOTIDE SEQUENCE [LARGE SCALE GENOMIC DNA]</scope>
    <source>
        <strain evidence="3 4">YIT 11840</strain>
    </source>
</reference>
<dbReference type="Pfam" id="PF13304">
    <property type="entry name" value="AAA_21"/>
    <property type="match status" value="1"/>
</dbReference>
<dbReference type="HOGENOM" id="CLU_033408_0_0_10"/>
<evidence type="ECO:0008006" key="5">
    <source>
        <dbReference type="Google" id="ProtNLM"/>
    </source>
</evidence>
<dbReference type="AlphaFoldDB" id="G5SVP0"/>
<keyword evidence="4" id="KW-1185">Reference proteome</keyword>
<gene>
    <name evidence="3" type="ORF">HMPREF9441_03457</name>
</gene>
<dbReference type="PANTHER" id="PTHR43581">
    <property type="entry name" value="ATP/GTP PHOSPHATASE"/>
    <property type="match status" value="1"/>
</dbReference>
<dbReference type="GO" id="GO:0005524">
    <property type="term" value="F:ATP binding"/>
    <property type="evidence" value="ECO:0007669"/>
    <property type="project" value="InterPro"/>
</dbReference>
<feature type="domain" description="Rad50/SbcC-type AAA" evidence="2">
    <location>
        <begin position="7"/>
        <end position="179"/>
    </location>
</feature>
<dbReference type="InterPro" id="IPR051396">
    <property type="entry name" value="Bact_Antivir_Def_Nuclease"/>
</dbReference>
<dbReference type="Pfam" id="PF13476">
    <property type="entry name" value="AAA_23"/>
    <property type="match status" value="1"/>
</dbReference>
<feature type="domain" description="ATPase AAA-type core" evidence="1">
    <location>
        <begin position="236"/>
        <end position="364"/>
    </location>
</feature>
<dbReference type="GeneID" id="93558665"/>
<dbReference type="EMBL" id="AFFY01000058">
    <property type="protein sequence ID" value="EHG98695.1"/>
    <property type="molecule type" value="Genomic_DNA"/>
</dbReference>
<proteinExistence type="predicted"/>
<dbReference type="InterPro" id="IPR038729">
    <property type="entry name" value="Rad50/SbcC_AAA"/>
</dbReference>
<protein>
    <recommendedName>
        <fullName evidence="5">ATPase AAA-type core domain-containing protein</fullName>
    </recommendedName>
</protein>